<dbReference type="AlphaFoldDB" id="A0A0K0FLT9"/>
<reference evidence="2" key="1">
    <citation type="submission" date="2014-07" db="EMBL/GenBank/DDBJ databases">
        <authorList>
            <person name="Martin A.A"/>
            <person name="De Silva N."/>
        </authorList>
    </citation>
    <scope>NUCLEOTIDE SEQUENCE</scope>
</reference>
<sequence>MYSLNQVNEALNYYNFLKFFLLLCKFVLENCNFYVNIKQKSLVTFLQQYIYNNALIHFFCNFLYYFSQTFFW</sequence>
<accession>A0A0K0FLT9</accession>
<dbReference type="WBParaSite" id="SVE_1000160350.1">
    <property type="protein sequence ID" value="SVE_1000160350.1"/>
    <property type="gene ID" value="SVE_1000160350"/>
</dbReference>
<keyword evidence="1" id="KW-0812">Transmembrane</keyword>
<organism evidence="2 3">
    <name type="scientific">Strongyloides venezuelensis</name>
    <name type="common">Threadworm</name>
    <dbReference type="NCBI Taxonomy" id="75913"/>
    <lineage>
        <taxon>Eukaryota</taxon>
        <taxon>Metazoa</taxon>
        <taxon>Ecdysozoa</taxon>
        <taxon>Nematoda</taxon>
        <taxon>Chromadorea</taxon>
        <taxon>Rhabditida</taxon>
        <taxon>Tylenchina</taxon>
        <taxon>Panagrolaimomorpha</taxon>
        <taxon>Strongyloidoidea</taxon>
        <taxon>Strongyloididae</taxon>
        <taxon>Strongyloides</taxon>
    </lineage>
</organism>
<evidence type="ECO:0000313" key="3">
    <source>
        <dbReference type="WBParaSite" id="SVE_1000160350.1"/>
    </source>
</evidence>
<dbReference type="Proteomes" id="UP000035680">
    <property type="component" value="Unassembled WGS sequence"/>
</dbReference>
<keyword evidence="1" id="KW-0472">Membrane</keyword>
<feature type="transmembrane region" description="Helical" evidence="1">
    <location>
        <begin position="12"/>
        <end position="28"/>
    </location>
</feature>
<name>A0A0K0FLT9_STRVS</name>
<feature type="transmembrane region" description="Helical" evidence="1">
    <location>
        <begin position="49"/>
        <end position="67"/>
    </location>
</feature>
<evidence type="ECO:0000256" key="1">
    <source>
        <dbReference type="SAM" id="Phobius"/>
    </source>
</evidence>
<keyword evidence="2" id="KW-1185">Reference proteome</keyword>
<proteinExistence type="predicted"/>
<protein>
    <submittedName>
        <fullName evidence="3">Transmembrane protein</fullName>
    </submittedName>
</protein>
<evidence type="ECO:0000313" key="2">
    <source>
        <dbReference type="Proteomes" id="UP000035680"/>
    </source>
</evidence>
<keyword evidence="1" id="KW-1133">Transmembrane helix</keyword>
<reference evidence="3" key="2">
    <citation type="submission" date="2015-08" db="UniProtKB">
        <authorList>
            <consortium name="WormBaseParasite"/>
        </authorList>
    </citation>
    <scope>IDENTIFICATION</scope>
</reference>